<keyword evidence="1" id="KW-0812">Transmembrane</keyword>
<keyword evidence="1" id="KW-0472">Membrane</keyword>
<evidence type="ECO:0000256" key="1">
    <source>
        <dbReference type="SAM" id="Phobius"/>
    </source>
</evidence>
<keyword evidence="3" id="KW-1185">Reference proteome</keyword>
<gene>
    <name evidence="2" type="ORF">BKA67DRAFT_339304</name>
</gene>
<accession>A0A9P8UGR2</accession>
<proteinExistence type="predicted"/>
<keyword evidence="1" id="KW-1133">Transmembrane helix</keyword>
<organism evidence="2 3">
    <name type="scientific">Truncatella angustata</name>
    <dbReference type="NCBI Taxonomy" id="152316"/>
    <lineage>
        <taxon>Eukaryota</taxon>
        <taxon>Fungi</taxon>
        <taxon>Dikarya</taxon>
        <taxon>Ascomycota</taxon>
        <taxon>Pezizomycotina</taxon>
        <taxon>Sordariomycetes</taxon>
        <taxon>Xylariomycetidae</taxon>
        <taxon>Amphisphaeriales</taxon>
        <taxon>Sporocadaceae</taxon>
        <taxon>Truncatella</taxon>
    </lineage>
</organism>
<evidence type="ECO:0000313" key="2">
    <source>
        <dbReference type="EMBL" id="KAH6651830.1"/>
    </source>
</evidence>
<dbReference type="Proteomes" id="UP000758603">
    <property type="component" value="Unassembled WGS sequence"/>
</dbReference>
<reference evidence="2" key="1">
    <citation type="journal article" date="2021" name="Nat. Commun.">
        <title>Genetic determinants of endophytism in the Arabidopsis root mycobiome.</title>
        <authorList>
            <person name="Mesny F."/>
            <person name="Miyauchi S."/>
            <person name="Thiergart T."/>
            <person name="Pickel B."/>
            <person name="Atanasova L."/>
            <person name="Karlsson M."/>
            <person name="Huettel B."/>
            <person name="Barry K.W."/>
            <person name="Haridas S."/>
            <person name="Chen C."/>
            <person name="Bauer D."/>
            <person name="Andreopoulos W."/>
            <person name="Pangilinan J."/>
            <person name="LaButti K."/>
            <person name="Riley R."/>
            <person name="Lipzen A."/>
            <person name="Clum A."/>
            <person name="Drula E."/>
            <person name="Henrissat B."/>
            <person name="Kohler A."/>
            <person name="Grigoriev I.V."/>
            <person name="Martin F.M."/>
            <person name="Hacquard S."/>
        </authorList>
    </citation>
    <scope>NUCLEOTIDE SEQUENCE</scope>
    <source>
        <strain evidence="2">MPI-SDFR-AT-0073</strain>
    </source>
</reference>
<evidence type="ECO:0000313" key="3">
    <source>
        <dbReference type="Proteomes" id="UP000758603"/>
    </source>
</evidence>
<feature type="transmembrane region" description="Helical" evidence="1">
    <location>
        <begin position="12"/>
        <end position="31"/>
    </location>
</feature>
<protein>
    <submittedName>
        <fullName evidence="2">Uncharacterized protein</fullName>
    </submittedName>
</protein>
<dbReference type="EMBL" id="JAGPXC010000006">
    <property type="protein sequence ID" value="KAH6651830.1"/>
    <property type="molecule type" value="Genomic_DNA"/>
</dbReference>
<name>A0A9P8UGR2_9PEZI</name>
<dbReference type="RefSeq" id="XP_045956108.1">
    <property type="nucleotide sequence ID" value="XM_046096290.1"/>
</dbReference>
<sequence>MAFGGIRRHSRRLRIGIIWESVFALFTIRFLSRFHGIILWIGTCTWCICMHTYIVSASFIRWRDNRGGRKYMRAGPQPIYGK</sequence>
<dbReference type="GeneID" id="70125183"/>
<feature type="transmembrane region" description="Helical" evidence="1">
    <location>
        <begin position="37"/>
        <end position="60"/>
    </location>
</feature>
<comment type="caution">
    <text evidence="2">The sequence shown here is derived from an EMBL/GenBank/DDBJ whole genome shotgun (WGS) entry which is preliminary data.</text>
</comment>
<dbReference type="AlphaFoldDB" id="A0A9P8UGR2"/>